<organism evidence="1 2">
    <name type="scientific">Euphydryas editha</name>
    <name type="common">Edith's checkerspot</name>
    <dbReference type="NCBI Taxonomy" id="104508"/>
    <lineage>
        <taxon>Eukaryota</taxon>
        <taxon>Metazoa</taxon>
        <taxon>Ecdysozoa</taxon>
        <taxon>Arthropoda</taxon>
        <taxon>Hexapoda</taxon>
        <taxon>Insecta</taxon>
        <taxon>Pterygota</taxon>
        <taxon>Neoptera</taxon>
        <taxon>Endopterygota</taxon>
        <taxon>Lepidoptera</taxon>
        <taxon>Glossata</taxon>
        <taxon>Ditrysia</taxon>
        <taxon>Papilionoidea</taxon>
        <taxon>Nymphalidae</taxon>
        <taxon>Nymphalinae</taxon>
        <taxon>Euphydryas</taxon>
    </lineage>
</organism>
<dbReference type="AlphaFoldDB" id="A0AAU9U870"/>
<dbReference type="EMBL" id="CAKOGL010000016">
    <property type="protein sequence ID" value="CAH2096049.1"/>
    <property type="molecule type" value="Genomic_DNA"/>
</dbReference>
<dbReference type="Proteomes" id="UP001153954">
    <property type="component" value="Unassembled WGS sequence"/>
</dbReference>
<reference evidence="1" key="1">
    <citation type="submission" date="2022-03" db="EMBL/GenBank/DDBJ databases">
        <authorList>
            <person name="Tunstrom K."/>
        </authorList>
    </citation>
    <scope>NUCLEOTIDE SEQUENCE</scope>
</reference>
<name>A0AAU9U870_EUPED</name>
<comment type="caution">
    <text evidence="1">The sequence shown here is derived from an EMBL/GenBank/DDBJ whole genome shotgun (WGS) entry which is preliminary data.</text>
</comment>
<accession>A0AAU9U870</accession>
<evidence type="ECO:0000313" key="2">
    <source>
        <dbReference type="Proteomes" id="UP001153954"/>
    </source>
</evidence>
<sequence>MNSAARFFFCLSSSKLLEQGLNTFLREPKFTLVHSAREKADLLCTPFASNYTQFLTQIDDAGKAPPIIPWFGHTMREVCFEQKTDRRAFLHGILGGKPDGIPTIMRLD</sequence>
<protein>
    <submittedName>
        <fullName evidence="1">Uncharacterized protein</fullName>
    </submittedName>
</protein>
<evidence type="ECO:0000313" key="1">
    <source>
        <dbReference type="EMBL" id="CAH2096049.1"/>
    </source>
</evidence>
<proteinExistence type="predicted"/>
<keyword evidence="2" id="KW-1185">Reference proteome</keyword>
<gene>
    <name evidence="1" type="ORF">EEDITHA_LOCUS11433</name>
</gene>